<keyword evidence="2" id="KW-0808">Transferase</keyword>
<sequence length="325" mass="35579">MNGIATQDDPPLISALVCTCSRDRSVANTVSSILANTYPNFELIVVDQSKGIETQDALTPFAADRRLTYLKSATIGKGNALNVGLRETKGAIIAITDDDCTVPADWLTAFASIFAANARIAVAFCCVEAGEHDREAGFVPVYVRPGERLLTSMHDARDVHGMGAGIAVRRSMIEDIGGFDPMFGPGSRFPSGDDRDVGIRALVAGYYIYETSSITVKHFGFRTWQQGKSLARRDFLAIGAAYSKLLRCGYIGLAYIPAWEFAKYALWPPIRDLLHLRQPQGLVRMSAFLEGFIKGLRTPLDRTTLRFVDKEQESSIPLKVSSSES</sequence>
<dbReference type="GO" id="GO:0016740">
    <property type="term" value="F:transferase activity"/>
    <property type="evidence" value="ECO:0007669"/>
    <property type="project" value="UniProtKB-KW"/>
</dbReference>
<dbReference type="AlphaFoldDB" id="A0A1M7UY65"/>
<dbReference type="InterPro" id="IPR001173">
    <property type="entry name" value="Glyco_trans_2-like"/>
</dbReference>
<feature type="domain" description="Glycosyltransferase 2-like" evidence="1">
    <location>
        <begin position="14"/>
        <end position="176"/>
    </location>
</feature>
<dbReference type="PANTHER" id="PTHR43685">
    <property type="entry name" value="GLYCOSYLTRANSFERASE"/>
    <property type="match status" value="1"/>
</dbReference>
<proteinExistence type="predicted"/>
<keyword evidence="3" id="KW-1185">Reference proteome</keyword>
<evidence type="ECO:0000313" key="3">
    <source>
        <dbReference type="Proteomes" id="UP000184096"/>
    </source>
</evidence>
<name>A0A1M7UY65_9BRAD</name>
<evidence type="ECO:0000259" key="1">
    <source>
        <dbReference type="Pfam" id="PF00535"/>
    </source>
</evidence>
<protein>
    <submittedName>
        <fullName evidence="2">Glycosyltransferase like family 2</fullName>
    </submittedName>
</protein>
<dbReference type="CDD" id="cd00761">
    <property type="entry name" value="Glyco_tranf_GTA_type"/>
    <property type="match status" value="1"/>
</dbReference>
<dbReference type="InterPro" id="IPR029044">
    <property type="entry name" value="Nucleotide-diphossugar_trans"/>
</dbReference>
<dbReference type="PANTHER" id="PTHR43685:SF2">
    <property type="entry name" value="GLYCOSYLTRANSFERASE 2-LIKE DOMAIN-CONTAINING PROTEIN"/>
    <property type="match status" value="1"/>
</dbReference>
<gene>
    <name evidence="2" type="ORF">SAMN05444170_7417</name>
</gene>
<dbReference type="InterPro" id="IPR050834">
    <property type="entry name" value="Glycosyltransf_2"/>
</dbReference>
<dbReference type="SUPFAM" id="SSF53448">
    <property type="entry name" value="Nucleotide-diphospho-sugar transferases"/>
    <property type="match status" value="1"/>
</dbReference>
<dbReference type="Proteomes" id="UP000184096">
    <property type="component" value="Chromosome I"/>
</dbReference>
<organism evidence="2 3">
    <name type="scientific">Bradyrhizobium erythrophlei</name>
    <dbReference type="NCBI Taxonomy" id="1437360"/>
    <lineage>
        <taxon>Bacteria</taxon>
        <taxon>Pseudomonadati</taxon>
        <taxon>Pseudomonadota</taxon>
        <taxon>Alphaproteobacteria</taxon>
        <taxon>Hyphomicrobiales</taxon>
        <taxon>Nitrobacteraceae</taxon>
        <taxon>Bradyrhizobium</taxon>
    </lineage>
</organism>
<evidence type="ECO:0000313" key="2">
    <source>
        <dbReference type="EMBL" id="SHN87867.1"/>
    </source>
</evidence>
<dbReference type="EMBL" id="LT670849">
    <property type="protein sequence ID" value="SHN87867.1"/>
    <property type="molecule type" value="Genomic_DNA"/>
</dbReference>
<accession>A0A1M7UY65</accession>
<dbReference type="Gene3D" id="3.90.550.10">
    <property type="entry name" value="Spore Coat Polysaccharide Biosynthesis Protein SpsA, Chain A"/>
    <property type="match status" value="1"/>
</dbReference>
<dbReference type="Pfam" id="PF00535">
    <property type="entry name" value="Glycos_transf_2"/>
    <property type="match status" value="1"/>
</dbReference>
<reference evidence="3" key="1">
    <citation type="submission" date="2016-11" db="EMBL/GenBank/DDBJ databases">
        <authorList>
            <person name="Varghese N."/>
            <person name="Submissions S."/>
        </authorList>
    </citation>
    <scope>NUCLEOTIDE SEQUENCE [LARGE SCALE GENOMIC DNA]</scope>
    <source>
        <strain evidence="3">GAS401</strain>
    </source>
</reference>